<reference evidence="2 3" key="1">
    <citation type="submission" date="2018-06" db="EMBL/GenBank/DDBJ databases">
        <title>Genomic Encyclopedia of Archaeal and Bacterial Type Strains, Phase II (KMG-II): from individual species to whole genera.</title>
        <authorList>
            <person name="Goeker M."/>
        </authorList>
    </citation>
    <scope>NUCLEOTIDE SEQUENCE [LARGE SCALE GENOMIC DNA]</scope>
    <source>
        <strain evidence="2 3">CFPB 3232</strain>
    </source>
</reference>
<evidence type="ECO:0000313" key="2">
    <source>
        <dbReference type="EMBL" id="RAR78681.1"/>
    </source>
</evidence>
<keyword evidence="3" id="KW-1185">Reference proteome</keyword>
<dbReference type="Proteomes" id="UP000248856">
    <property type="component" value="Unassembled WGS sequence"/>
</dbReference>
<evidence type="ECO:0000259" key="1">
    <source>
        <dbReference type="Pfam" id="PF22688"/>
    </source>
</evidence>
<dbReference type="InterPro" id="IPR017788">
    <property type="entry name" value="Hda"/>
</dbReference>
<dbReference type="EMBL" id="QLTA01000029">
    <property type="protein sequence ID" value="RAR78681.1"/>
    <property type="molecule type" value="Genomic_DNA"/>
</dbReference>
<dbReference type="NCBIfam" id="TIGR03420">
    <property type="entry name" value="DnaA_homol_Hda"/>
    <property type="match status" value="1"/>
</dbReference>
<dbReference type="GO" id="GO:0006270">
    <property type="term" value="P:DNA replication initiation"/>
    <property type="evidence" value="ECO:0007669"/>
    <property type="project" value="TreeGrafter"/>
</dbReference>
<proteinExistence type="predicted"/>
<dbReference type="GO" id="GO:0003688">
    <property type="term" value="F:DNA replication origin binding"/>
    <property type="evidence" value="ECO:0007669"/>
    <property type="project" value="TreeGrafter"/>
</dbReference>
<comment type="caution">
    <text evidence="2">The sequence shown here is derived from an EMBL/GenBank/DDBJ whole genome shotgun (WGS) entry which is preliminary data.</text>
</comment>
<dbReference type="Gene3D" id="1.10.8.60">
    <property type="match status" value="1"/>
</dbReference>
<evidence type="ECO:0000313" key="3">
    <source>
        <dbReference type="Proteomes" id="UP000248856"/>
    </source>
</evidence>
<feature type="domain" description="Hda lid" evidence="1">
    <location>
        <begin position="183"/>
        <end position="246"/>
    </location>
</feature>
<dbReference type="GO" id="GO:0032297">
    <property type="term" value="P:negative regulation of DNA-templated DNA replication initiation"/>
    <property type="evidence" value="ECO:0007669"/>
    <property type="project" value="InterPro"/>
</dbReference>
<dbReference type="SUPFAM" id="SSF52540">
    <property type="entry name" value="P-loop containing nucleoside triphosphate hydrolases"/>
    <property type="match status" value="1"/>
</dbReference>
<protein>
    <submittedName>
        <fullName evidence="2">Regulatory inactivation of DnaA Hda protein</fullName>
    </submittedName>
</protein>
<sequence length="249" mass="27299">MRRAPAGVPEGVRMKQLALDIGLATGPTLARFFPGPNVQALQHLRIAVGDSDVASGAPPVRSPVPTYLWGESGSGKTHLLEAVREALREQGGMVGWLDASVMLPTAFDERWSAVLLDEVHLYSTAQQAAAFNWFINAISPAVGAPRWVLAAGDLPPADLPLRDDLRTRLGWGHVFQLHLLDEAERRAVLRQEADARGIFLGDDVMNYMLGRFSRDLGSLMQLLDQLDSFALRTQRAITIPLLKTMLESE</sequence>
<name>A0A328YXE2_9BURK</name>
<dbReference type="InterPro" id="IPR027417">
    <property type="entry name" value="P-loop_NTPase"/>
</dbReference>
<dbReference type="GO" id="GO:0005886">
    <property type="term" value="C:plasma membrane"/>
    <property type="evidence" value="ECO:0007669"/>
    <property type="project" value="TreeGrafter"/>
</dbReference>
<dbReference type="PANTHER" id="PTHR30050">
    <property type="entry name" value="CHROMOSOMAL REPLICATION INITIATOR PROTEIN DNAA"/>
    <property type="match status" value="1"/>
</dbReference>
<gene>
    <name evidence="2" type="ORF">AX018_102957</name>
</gene>
<dbReference type="PANTHER" id="PTHR30050:SF5">
    <property type="entry name" value="DNAA REGULATORY INACTIVATOR HDA"/>
    <property type="match status" value="1"/>
</dbReference>
<organism evidence="2 3">
    <name type="scientific">Paracidovorax anthurii</name>
    <dbReference type="NCBI Taxonomy" id="78229"/>
    <lineage>
        <taxon>Bacteria</taxon>
        <taxon>Pseudomonadati</taxon>
        <taxon>Pseudomonadota</taxon>
        <taxon>Betaproteobacteria</taxon>
        <taxon>Burkholderiales</taxon>
        <taxon>Comamonadaceae</taxon>
        <taxon>Paracidovorax</taxon>
    </lineage>
</organism>
<dbReference type="Gene3D" id="3.40.50.300">
    <property type="entry name" value="P-loop containing nucleotide triphosphate hydrolases"/>
    <property type="match status" value="1"/>
</dbReference>
<accession>A0A328YXE2</accession>
<dbReference type="AlphaFoldDB" id="A0A328YXE2"/>
<dbReference type="Pfam" id="PF22688">
    <property type="entry name" value="Hda_lid"/>
    <property type="match status" value="1"/>
</dbReference>
<dbReference type="InterPro" id="IPR055199">
    <property type="entry name" value="Hda_lid"/>
</dbReference>